<name>A0A1G4B981_9PEZI</name>
<dbReference type="Proteomes" id="UP000176998">
    <property type="component" value="Unassembled WGS sequence"/>
</dbReference>
<keyword evidence="3" id="KW-1185">Reference proteome</keyword>
<reference evidence="2 3" key="1">
    <citation type="submission" date="2016-09" db="EMBL/GenBank/DDBJ databases">
        <authorList>
            <person name="Capua I."/>
            <person name="De Benedictis P."/>
            <person name="Joannis T."/>
            <person name="Lombin L.H."/>
            <person name="Cattoli G."/>
        </authorList>
    </citation>
    <scope>NUCLEOTIDE SEQUENCE [LARGE SCALE GENOMIC DNA]</scope>
    <source>
        <strain evidence="2 3">IMI 309357</strain>
    </source>
</reference>
<evidence type="ECO:0000313" key="3">
    <source>
        <dbReference type="Proteomes" id="UP000176998"/>
    </source>
</evidence>
<sequence>MARGFAPKAEGTAILLIYLRRGRFRDTGPSARTSHRHLGFPRLRTHALAAPILARPREARSLGPTKLHYASQPSHLISRSRPAGHTLPVT</sequence>
<evidence type="ECO:0000256" key="1">
    <source>
        <dbReference type="SAM" id="MobiDB-lite"/>
    </source>
</evidence>
<dbReference type="AlphaFoldDB" id="A0A1G4B981"/>
<gene>
    <name evidence="2" type="ORF">CORC01_06728</name>
</gene>
<proteinExistence type="predicted"/>
<dbReference type="RefSeq" id="XP_022475017.1">
    <property type="nucleotide sequence ID" value="XM_022618367.1"/>
</dbReference>
<evidence type="ECO:0000313" key="2">
    <source>
        <dbReference type="EMBL" id="OHE97865.1"/>
    </source>
</evidence>
<accession>A0A1G4B981</accession>
<feature type="region of interest" description="Disordered" evidence="1">
    <location>
        <begin position="61"/>
        <end position="90"/>
    </location>
</feature>
<organism evidence="2 3">
    <name type="scientific">Colletotrichum orchidophilum</name>
    <dbReference type="NCBI Taxonomy" id="1209926"/>
    <lineage>
        <taxon>Eukaryota</taxon>
        <taxon>Fungi</taxon>
        <taxon>Dikarya</taxon>
        <taxon>Ascomycota</taxon>
        <taxon>Pezizomycotina</taxon>
        <taxon>Sordariomycetes</taxon>
        <taxon>Hypocreomycetidae</taxon>
        <taxon>Glomerellales</taxon>
        <taxon>Glomerellaceae</taxon>
        <taxon>Colletotrichum</taxon>
    </lineage>
</organism>
<dbReference type="GeneID" id="34559877"/>
<comment type="caution">
    <text evidence="2">The sequence shown here is derived from an EMBL/GenBank/DDBJ whole genome shotgun (WGS) entry which is preliminary data.</text>
</comment>
<dbReference type="EMBL" id="MJBS01000052">
    <property type="protein sequence ID" value="OHE97865.1"/>
    <property type="molecule type" value="Genomic_DNA"/>
</dbReference>
<protein>
    <submittedName>
        <fullName evidence="2">Uncharacterized protein</fullName>
    </submittedName>
</protein>